<keyword evidence="2" id="KW-1185">Reference proteome</keyword>
<gene>
    <name evidence="1" type="ORF">FF041_07020</name>
</gene>
<protein>
    <submittedName>
        <fullName evidence="1">Uncharacterized protein</fullName>
    </submittedName>
</protein>
<dbReference type="EMBL" id="VCLA01000057">
    <property type="protein sequence ID" value="MQS99976.1"/>
    <property type="molecule type" value="Genomic_DNA"/>
</dbReference>
<accession>A0A646KDB9</accession>
<reference evidence="1 2" key="1">
    <citation type="submission" date="2019-05" db="EMBL/GenBank/DDBJ databases">
        <title>Comparative genomics and metabolomics analyses of clavulanic acid producing Streptomyces species provides insight into specialized metabolism and evolution of beta-lactam biosynthetic gene clusters.</title>
        <authorList>
            <person name="Moore M.A."/>
            <person name="Cruz-Morales P."/>
            <person name="Barona Gomez F."/>
            <person name="Kapil T."/>
        </authorList>
    </citation>
    <scope>NUCLEOTIDE SEQUENCE [LARGE SCALE GENOMIC DNA]</scope>
    <source>
        <strain evidence="1 2">NRRL 5741</strain>
    </source>
</reference>
<organism evidence="1 2">
    <name type="scientific">Streptomyces jumonjinensis</name>
    <dbReference type="NCBI Taxonomy" id="1945"/>
    <lineage>
        <taxon>Bacteria</taxon>
        <taxon>Bacillati</taxon>
        <taxon>Actinomycetota</taxon>
        <taxon>Actinomycetes</taxon>
        <taxon>Kitasatosporales</taxon>
        <taxon>Streptomycetaceae</taxon>
        <taxon>Streptomyces</taxon>
    </lineage>
</organism>
<comment type="caution">
    <text evidence="1">The sequence shown here is derived from an EMBL/GenBank/DDBJ whole genome shotgun (WGS) entry which is preliminary data.</text>
</comment>
<dbReference type="Gene3D" id="3.40.50.300">
    <property type="entry name" value="P-loop containing nucleotide triphosphate hydrolases"/>
    <property type="match status" value="1"/>
</dbReference>
<evidence type="ECO:0000313" key="2">
    <source>
        <dbReference type="Proteomes" id="UP000419138"/>
    </source>
</evidence>
<dbReference type="OrthoDB" id="9992143at2"/>
<dbReference type="SUPFAM" id="SSF52540">
    <property type="entry name" value="P-loop containing nucleoside triphosphate hydrolases"/>
    <property type="match status" value="1"/>
</dbReference>
<sequence length="217" mass="24611">MYIRDIAKAKYLGHLTALFEHDRDAYDDTTYARMQLFQRAAWHRADEQAKILAAPGNTDLGEPDDWDESEVIERDFTGSGLFIQPGWLSLVIGDYESAKTMVFLWAAADRLRRGETVIFIDEESPTDQTFDKLSAFQLTPEQRAGFKRYGHRGWNLAAHPEMLDKLIEPHPEATHVGADSVSRLMSNSGLEDDNAGAMRSWTNIEQFLSRNPNVGFT</sequence>
<dbReference type="RefSeq" id="WP_153521487.1">
    <property type="nucleotide sequence ID" value="NZ_JBEPDZ010000050.1"/>
</dbReference>
<proteinExistence type="predicted"/>
<dbReference type="Proteomes" id="UP000419138">
    <property type="component" value="Unassembled WGS sequence"/>
</dbReference>
<dbReference type="InterPro" id="IPR027417">
    <property type="entry name" value="P-loop_NTPase"/>
</dbReference>
<name>A0A646KDB9_STRJU</name>
<evidence type="ECO:0000313" key="1">
    <source>
        <dbReference type="EMBL" id="MQS99976.1"/>
    </source>
</evidence>
<dbReference type="AlphaFoldDB" id="A0A646KDB9"/>